<name>A0ABS3CYZ4_9ALTE</name>
<accession>A0ABS3CYZ4</accession>
<evidence type="ECO:0000313" key="2">
    <source>
        <dbReference type="Proteomes" id="UP000663992"/>
    </source>
</evidence>
<dbReference type="EMBL" id="JAFKCS010000052">
    <property type="protein sequence ID" value="MBN7822338.1"/>
    <property type="molecule type" value="Genomic_DNA"/>
</dbReference>
<sequence>MTSSKAAVSKLSFYWRSPHSKESFVSICEAVCLGYNTNESLLKALPQFSINRLVLGLDRLIAANMAHLNMGVLTVDTDMQIVEALAAGQVLELPLAAEQLERNALLIHEILAGIGVDNPAGAMVLLKPKVEEI</sequence>
<protein>
    <submittedName>
        <fullName evidence="1">Uncharacterized protein</fullName>
    </submittedName>
</protein>
<reference evidence="1 2" key="1">
    <citation type="submission" date="2021-03" db="EMBL/GenBank/DDBJ databases">
        <title>novel species isolated from a fishpond in China.</title>
        <authorList>
            <person name="Lu H."/>
            <person name="Cai Z."/>
        </authorList>
    </citation>
    <scope>NUCLEOTIDE SEQUENCE [LARGE SCALE GENOMIC DNA]</scope>
    <source>
        <strain evidence="1 2">Y57</strain>
    </source>
</reference>
<organism evidence="1 2">
    <name type="scientific">Bowmanella yangjiangensis</name>
    <dbReference type="NCBI Taxonomy" id="2811230"/>
    <lineage>
        <taxon>Bacteria</taxon>
        <taxon>Pseudomonadati</taxon>
        <taxon>Pseudomonadota</taxon>
        <taxon>Gammaproteobacteria</taxon>
        <taxon>Alteromonadales</taxon>
        <taxon>Alteromonadaceae</taxon>
        <taxon>Bowmanella</taxon>
    </lineage>
</organism>
<dbReference type="RefSeq" id="WP_206596277.1">
    <property type="nucleotide sequence ID" value="NZ_JAFKCS010000052.1"/>
</dbReference>
<proteinExistence type="predicted"/>
<dbReference type="Proteomes" id="UP000663992">
    <property type="component" value="Unassembled WGS sequence"/>
</dbReference>
<gene>
    <name evidence="1" type="ORF">J0A65_20900</name>
</gene>
<evidence type="ECO:0000313" key="1">
    <source>
        <dbReference type="EMBL" id="MBN7822338.1"/>
    </source>
</evidence>
<comment type="caution">
    <text evidence="1">The sequence shown here is derived from an EMBL/GenBank/DDBJ whole genome shotgun (WGS) entry which is preliminary data.</text>
</comment>
<keyword evidence="2" id="KW-1185">Reference proteome</keyword>